<name>A0A9D4IMS4_DREPO</name>
<dbReference type="Proteomes" id="UP000828390">
    <property type="component" value="Unassembled WGS sequence"/>
</dbReference>
<accession>A0A9D4IMS4</accession>
<evidence type="ECO:0000313" key="1">
    <source>
        <dbReference type="EMBL" id="KAH3778462.1"/>
    </source>
</evidence>
<evidence type="ECO:0000313" key="2">
    <source>
        <dbReference type="Proteomes" id="UP000828390"/>
    </source>
</evidence>
<dbReference type="EMBL" id="JAIWYP010000009">
    <property type="protein sequence ID" value="KAH3778462.1"/>
    <property type="molecule type" value="Genomic_DNA"/>
</dbReference>
<reference evidence="1" key="1">
    <citation type="journal article" date="2019" name="bioRxiv">
        <title>The Genome of the Zebra Mussel, Dreissena polymorpha: A Resource for Invasive Species Research.</title>
        <authorList>
            <person name="McCartney M.A."/>
            <person name="Auch B."/>
            <person name="Kono T."/>
            <person name="Mallez S."/>
            <person name="Zhang Y."/>
            <person name="Obille A."/>
            <person name="Becker A."/>
            <person name="Abrahante J.E."/>
            <person name="Garbe J."/>
            <person name="Badalamenti J.P."/>
            <person name="Herman A."/>
            <person name="Mangelson H."/>
            <person name="Liachko I."/>
            <person name="Sullivan S."/>
            <person name="Sone E.D."/>
            <person name="Koren S."/>
            <person name="Silverstein K.A.T."/>
            <person name="Beckman K.B."/>
            <person name="Gohl D.M."/>
        </authorList>
    </citation>
    <scope>NUCLEOTIDE SEQUENCE</scope>
    <source>
        <strain evidence="1">Duluth1</strain>
        <tissue evidence="1">Whole animal</tissue>
    </source>
</reference>
<comment type="caution">
    <text evidence="1">The sequence shown here is derived from an EMBL/GenBank/DDBJ whole genome shotgun (WGS) entry which is preliminary data.</text>
</comment>
<gene>
    <name evidence="1" type="ORF">DPMN_179921</name>
</gene>
<organism evidence="1 2">
    <name type="scientific">Dreissena polymorpha</name>
    <name type="common">Zebra mussel</name>
    <name type="synonym">Mytilus polymorpha</name>
    <dbReference type="NCBI Taxonomy" id="45954"/>
    <lineage>
        <taxon>Eukaryota</taxon>
        <taxon>Metazoa</taxon>
        <taxon>Spiralia</taxon>
        <taxon>Lophotrochozoa</taxon>
        <taxon>Mollusca</taxon>
        <taxon>Bivalvia</taxon>
        <taxon>Autobranchia</taxon>
        <taxon>Heteroconchia</taxon>
        <taxon>Euheterodonta</taxon>
        <taxon>Imparidentia</taxon>
        <taxon>Neoheterodontei</taxon>
        <taxon>Myida</taxon>
        <taxon>Dreissenoidea</taxon>
        <taxon>Dreissenidae</taxon>
        <taxon>Dreissena</taxon>
    </lineage>
</organism>
<sequence length="98" mass="10995">MLASTQKILTSYLDGIKLRFSVGNQLTDWQKLEKIHPPSTEPSIIKSPIHCLGKWFDASHQDCDNVKKLEPKVETGLKKTASAFLESSKPGYTSMPNY</sequence>
<reference evidence="1" key="2">
    <citation type="submission" date="2020-11" db="EMBL/GenBank/DDBJ databases">
        <authorList>
            <person name="McCartney M.A."/>
            <person name="Auch B."/>
            <person name="Kono T."/>
            <person name="Mallez S."/>
            <person name="Becker A."/>
            <person name="Gohl D.M."/>
            <person name="Silverstein K.A.T."/>
            <person name="Koren S."/>
            <person name="Bechman K.B."/>
            <person name="Herman A."/>
            <person name="Abrahante J.E."/>
            <person name="Garbe J."/>
        </authorList>
    </citation>
    <scope>NUCLEOTIDE SEQUENCE</scope>
    <source>
        <strain evidence="1">Duluth1</strain>
        <tissue evidence="1">Whole animal</tissue>
    </source>
</reference>
<proteinExistence type="predicted"/>
<keyword evidence="2" id="KW-1185">Reference proteome</keyword>
<dbReference type="AlphaFoldDB" id="A0A9D4IMS4"/>
<protein>
    <submittedName>
        <fullName evidence="1">Uncharacterized protein</fullName>
    </submittedName>
</protein>